<accession>A0A1I0IR52</accession>
<evidence type="ECO:0000259" key="1">
    <source>
        <dbReference type="SMART" id="SM00754"/>
    </source>
</evidence>
<dbReference type="Pfam" id="PF11937">
    <property type="entry name" value="DUF3455"/>
    <property type="match status" value="1"/>
</dbReference>
<reference evidence="2 3" key="1">
    <citation type="submission" date="2016-10" db="EMBL/GenBank/DDBJ databases">
        <authorList>
            <person name="de Groot N.N."/>
        </authorList>
    </citation>
    <scope>NUCLEOTIDE SEQUENCE [LARGE SCALE GENOMIC DNA]</scope>
    <source>
        <strain evidence="2 3">CGMCC 4.5598</strain>
    </source>
</reference>
<keyword evidence="3" id="KW-1185">Reference proteome</keyword>
<dbReference type="SMART" id="SM00754">
    <property type="entry name" value="CHRD"/>
    <property type="match status" value="1"/>
</dbReference>
<evidence type="ECO:0000313" key="2">
    <source>
        <dbReference type="EMBL" id="SET99702.1"/>
    </source>
</evidence>
<dbReference type="AlphaFoldDB" id="A0A1I0IR52"/>
<dbReference type="InterPro" id="IPR010895">
    <property type="entry name" value="CHRD"/>
</dbReference>
<proteinExistence type="predicted"/>
<dbReference type="EMBL" id="FOHX01000005">
    <property type="protein sequence ID" value="SET99702.1"/>
    <property type="molecule type" value="Genomic_DNA"/>
</dbReference>
<protein>
    <recommendedName>
        <fullName evidence="1">CHRD domain-containing protein</fullName>
    </recommendedName>
</protein>
<feature type="domain" description="CHRD" evidence="1">
    <location>
        <begin position="20"/>
        <end position="135"/>
    </location>
</feature>
<dbReference type="Proteomes" id="UP000199361">
    <property type="component" value="Unassembled WGS sequence"/>
</dbReference>
<evidence type="ECO:0000313" key="3">
    <source>
        <dbReference type="Proteomes" id="UP000199361"/>
    </source>
</evidence>
<dbReference type="STRING" id="568860.SAMN05421811_105138"/>
<dbReference type="InterPro" id="IPR021851">
    <property type="entry name" value="DUF3455"/>
</dbReference>
<name>A0A1I0IR52_9ACTN</name>
<organism evidence="2 3">
    <name type="scientific">Nonomuraea wenchangensis</name>
    <dbReference type="NCBI Taxonomy" id="568860"/>
    <lineage>
        <taxon>Bacteria</taxon>
        <taxon>Bacillati</taxon>
        <taxon>Actinomycetota</taxon>
        <taxon>Actinomycetes</taxon>
        <taxon>Streptosporangiales</taxon>
        <taxon>Streptosporangiaceae</taxon>
        <taxon>Nonomuraea</taxon>
    </lineage>
</organism>
<sequence>MLAAALMAAPVPASADDGPVYLAAGLRGANEVGVPGDPDGQATVVLRISGDEIAFAARWERLDAPVDVQVAAGGRGAPGEERLRLLTGPLPAHMSGVTGTVRAAPGLVAALLADPAAFHAGVRDARGSVRGRLHRLSRAIDLNGVLNGPGQATLAAATTPPGRATWWLRPAGAALAYAASWSGVPGPVTGGLVAREGVTRPASVSLFAGALPENVTGVSGVTPVPPEILRRIAASPARYDAVLRTSGPPVRGRLGGGPVTHPRALTAPVLRGEQIYTCAQQPSGAYAFVQLGVAATLRGGIEHTYVTPGSGPPQWVAPDGSAVRGSVVTRTPNGDGVIPELVLDAAQAGAAEGLLARAVQIMRVNTTGGTAPPGPCEPGTEARAPYGADYVFLS</sequence>
<gene>
    <name evidence="2" type="ORF">SAMN05421811_105138</name>
</gene>